<evidence type="ECO:0000313" key="2">
    <source>
        <dbReference type="EMBL" id="MFD2870351.1"/>
    </source>
</evidence>
<dbReference type="PROSITE" id="PS50943">
    <property type="entry name" value="HTH_CROC1"/>
    <property type="match status" value="1"/>
</dbReference>
<evidence type="ECO:0000313" key="3">
    <source>
        <dbReference type="Proteomes" id="UP001597568"/>
    </source>
</evidence>
<dbReference type="EMBL" id="JBHUOR010000138">
    <property type="protein sequence ID" value="MFD2870351.1"/>
    <property type="molecule type" value="Genomic_DNA"/>
</dbReference>
<reference evidence="3" key="1">
    <citation type="journal article" date="2019" name="Int. J. Syst. Evol. Microbiol.">
        <title>The Global Catalogue of Microorganisms (GCM) 10K type strain sequencing project: providing services to taxonomists for standard genome sequencing and annotation.</title>
        <authorList>
            <consortium name="The Broad Institute Genomics Platform"/>
            <consortium name="The Broad Institute Genome Sequencing Center for Infectious Disease"/>
            <person name="Wu L."/>
            <person name="Ma J."/>
        </authorList>
    </citation>
    <scope>NUCLEOTIDE SEQUENCE [LARGE SCALE GENOMIC DNA]</scope>
    <source>
        <strain evidence="3">KCTC 33522</strain>
    </source>
</reference>
<dbReference type="Proteomes" id="UP001597568">
    <property type="component" value="Unassembled WGS sequence"/>
</dbReference>
<dbReference type="CDD" id="cd00093">
    <property type="entry name" value="HTH_XRE"/>
    <property type="match status" value="1"/>
</dbReference>
<dbReference type="InterPro" id="IPR010982">
    <property type="entry name" value="Lambda_DNA-bd_dom_sf"/>
</dbReference>
<comment type="caution">
    <text evidence="2">The sequence shown here is derived from an EMBL/GenBank/DDBJ whole genome shotgun (WGS) entry which is preliminary data.</text>
</comment>
<proteinExistence type="predicted"/>
<dbReference type="SUPFAM" id="SSF47413">
    <property type="entry name" value="lambda repressor-like DNA-binding domains"/>
    <property type="match status" value="1"/>
</dbReference>
<dbReference type="Gene3D" id="1.10.260.40">
    <property type="entry name" value="lambda repressor-like DNA-binding domains"/>
    <property type="match status" value="1"/>
</dbReference>
<gene>
    <name evidence="2" type="ORF">ACFSY7_17805</name>
</gene>
<evidence type="ECO:0000259" key="1">
    <source>
        <dbReference type="PROSITE" id="PS50943"/>
    </source>
</evidence>
<dbReference type="InterPro" id="IPR001387">
    <property type="entry name" value="Cro/C1-type_HTH"/>
</dbReference>
<sequence>MKGEFIVKKVNKLIREMRGTTHQQNLAEELNVSRESISKYENDRTKLPVDVSNGFMQKFNNPEFAITLGHEYTGTGPIWLDGPNVDLHRSSVKEKTLEELEEAIHKLRNTSLAKPLVNLTPYELQSVREALEELVEAQTAMAHLVAVICMETGISYTDVWAQHYRSLQSSGYVEV</sequence>
<dbReference type="Pfam" id="PF01381">
    <property type="entry name" value="HTH_3"/>
    <property type="match status" value="1"/>
</dbReference>
<organism evidence="2 3">
    <name type="scientific">Kurthia populi</name>
    <dbReference type="NCBI Taxonomy" id="1562132"/>
    <lineage>
        <taxon>Bacteria</taxon>
        <taxon>Bacillati</taxon>
        <taxon>Bacillota</taxon>
        <taxon>Bacilli</taxon>
        <taxon>Bacillales</taxon>
        <taxon>Caryophanaceae</taxon>
        <taxon>Kurthia</taxon>
    </lineage>
</organism>
<name>A0ABW5Y501_9BACL</name>
<keyword evidence="3" id="KW-1185">Reference proteome</keyword>
<accession>A0ABW5Y501</accession>
<feature type="domain" description="HTH cro/C1-type" evidence="1">
    <location>
        <begin position="23"/>
        <end position="51"/>
    </location>
</feature>
<protein>
    <submittedName>
        <fullName evidence="2">Helix-turn-helix domain-containing protein</fullName>
    </submittedName>
</protein>